<dbReference type="OrthoDB" id="7665907at2"/>
<evidence type="ECO:0000256" key="3">
    <source>
        <dbReference type="ARBA" id="ARBA00022676"/>
    </source>
</evidence>
<dbReference type="Gene3D" id="3.90.550.10">
    <property type="entry name" value="Spore Coat Polysaccharide Biosynthesis Protein SpsA, Chain A"/>
    <property type="match status" value="1"/>
</dbReference>
<evidence type="ECO:0000256" key="4">
    <source>
        <dbReference type="ARBA" id="ARBA00022679"/>
    </source>
</evidence>
<dbReference type="InterPro" id="IPR029044">
    <property type="entry name" value="Nucleotide-diphossugar_trans"/>
</dbReference>
<dbReference type="Pfam" id="PF00535">
    <property type="entry name" value="Glycos_transf_2"/>
    <property type="match status" value="1"/>
</dbReference>
<dbReference type="GO" id="GO:0016757">
    <property type="term" value="F:glycosyltransferase activity"/>
    <property type="evidence" value="ECO:0007669"/>
    <property type="project" value="UniProtKB-KW"/>
</dbReference>
<sequence length="310" mass="34644">MTTPSVSAVIVTYNRLGLLKKSIAKVLAQDTDALQHLIIVNGASTDGTADYLASLKDERLIIENLSENLGGAGGFNWGIRQFYEQTSDDFVWVMDDDSMPTPSALRKLLVMFDEKPAAGFGASKVIWKDGTWAKMNVAAPADGGKTAVMYGKERLVPIKHATFVSTIFKRNLIEQIGLPQKEYFIWGDDIEFTERAHHAAPGYFVRDSLVVHESKTNPEPGDIVGETLVERLPRYHYEYRNRLLTSRRRHSLLKYIKTLGHSGLDFIKAATLPGVLYRGAKLKIIIQGSLKGFTFHPKIEYVGSQKQSKK</sequence>
<dbReference type="eggNOG" id="COG1216">
    <property type="taxonomic scope" value="Bacteria"/>
</dbReference>
<dbReference type="CDD" id="cd04185">
    <property type="entry name" value="GT_2_like_b"/>
    <property type="match status" value="1"/>
</dbReference>
<comment type="similarity">
    <text evidence="2">Belongs to the glycosyltransferase 2 family.</text>
</comment>
<proteinExistence type="inferred from homology"/>
<gene>
    <name evidence="6" type="ORF">IV68_GL000244</name>
</gene>
<reference evidence="6 7" key="1">
    <citation type="journal article" date="2015" name="Genome Announc.">
        <title>Expanding the biotechnology potential of lactobacilli through comparative genomics of 213 strains and associated genera.</title>
        <authorList>
            <person name="Sun Z."/>
            <person name="Harris H.M."/>
            <person name="McCann A."/>
            <person name="Guo C."/>
            <person name="Argimon S."/>
            <person name="Zhang W."/>
            <person name="Yang X."/>
            <person name="Jeffery I.B."/>
            <person name="Cooney J.C."/>
            <person name="Kagawa T.F."/>
            <person name="Liu W."/>
            <person name="Song Y."/>
            <person name="Salvetti E."/>
            <person name="Wrobel A."/>
            <person name="Rasinkangas P."/>
            <person name="Parkhill J."/>
            <person name="Rea M.C."/>
            <person name="O'Sullivan O."/>
            <person name="Ritari J."/>
            <person name="Douillard F.P."/>
            <person name="Paul Ross R."/>
            <person name="Yang R."/>
            <person name="Briner A.E."/>
            <person name="Felis G.E."/>
            <person name="de Vos W.M."/>
            <person name="Barrangou R."/>
            <person name="Klaenhammer T.R."/>
            <person name="Caufield P.W."/>
            <person name="Cui Y."/>
            <person name="Zhang H."/>
            <person name="O'Toole P.W."/>
        </authorList>
    </citation>
    <scope>NUCLEOTIDE SEQUENCE [LARGE SCALE GENOMIC DNA]</scope>
    <source>
        <strain evidence="6 7">DSM 20190</strain>
    </source>
</reference>
<organism evidence="6 7">
    <name type="scientific">Weissella halotolerans DSM 20190</name>
    <dbReference type="NCBI Taxonomy" id="1123500"/>
    <lineage>
        <taxon>Bacteria</taxon>
        <taxon>Bacillati</taxon>
        <taxon>Bacillota</taxon>
        <taxon>Bacilli</taxon>
        <taxon>Lactobacillales</taxon>
        <taxon>Lactobacillaceae</taxon>
        <taxon>Weissella</taxon>
    </lineage>
</organism>
<evidence type="ECO:0000256" key="1">
    <source>
        <dbReference type="ARBA" id="ARBA00004776"/>
    </source>
</evidence>
<feature type="domain" description="Glycosyltransferase 2-like" evidence="5">
    <location>
        <begin position="7"/>
        <end position="171"/>
    </location>
</feature>
<dbReference type="InParanoid" id="A0A0R2G9S5"/>
<keyword evidence="4 6" id="KW-0808">Transferase</keyword>
<dbReference type="PANTHER" id="PTHR43179:SF12">
    <property type="entry name" value="GALACTOFURANOSYLTRANSFERASE GLFT2"/>
    <property type="match status" value="1"/>
</dbReference>
<accession>A0A0R2G9S5</accession>
<dbReference type="InterPro" id="IPR001173">
    <property type="entry name" value="Glyco_trans_2-like"/>
</dbReference>
<dbReference type="PATRIC" id="fig|1123500.6.peg.242"/>
<evidence type="ECO:0000313" key="7">
    <source>
        <dbReference type="Proteomes" id="UP000051296"/>
    </source>
</evidence>
<evidence type="ECO:0000313" key="6">
    <source>
        <dbReference type="EMBL" id="KRN33444.1"/>
    </source>
</evidence>
<evidence type="ECO:0000256" key="2">
    <source>
        <dbReference type="ARBA" id="ARBA00006739"/>
    </source>
</evidence>
<dbReference type="RefSeq" id="WP_022791063.1">
    <property type="nucleotide sequence ID" value="NZ_ATUU01000001.1"/>
</dbReference>
<dbReference type="STRING" id="1123500.GCA_000420365_00260"/>
<comment type="caution">
    <text evidence="6">The sequence shown here is derived from an EMBL/GenBank/DDBJ whole genome shotgun (WGS) entry which is preliminary data.</text>
</comment>
<comment type="pathway">
    <text evidence="1">Cell wall biogenesis; cell wall polysaccharide biosynthesis.</text>
</comment>
<dbReference type="EMBL" id="JQAX01000001">
    <property type="protein sequence ID" value="KRN33444.1"/>
    <property type="molecule type" value="Genomic_DNA"/>
</dbReference>
<dbReference type="PANTHER" id="PTHR43179">
    <property type="entry name" value="RHAMNOSYLTRANSFERASE WBBL"/>
    <property type="match status" value="1"/>
</dbReference>
<evidence type="ECO:0000259" key="5">
    <source>
        <dbReference type="Pfam" id="PF00535"/>
    </source>
</evidence>
<name>A0A0R2G9S5_9LACO</name>
<dbReference type="AlphaFoldDB" id="A0A0R2G9S5"/>
<protein>
    <submittedName>
        <fullName evidence="6">Glycosyltransferase</fullName>
    </submittedName>
</protein>
<keyword evidence="3" id="KW-0328">Glycosyltransferase</keyword>
<dbReference type="Proteomes" id="UP000051296">
    <property type="component" value="Unassembled WGS sequence"/>
</dbReference>
<dbReference type="SUPFAM" id="SSF53448">
    <property type="entry name" value="Nucleotide-diphospho-sugar transferases"/>
    <property type="match status" value="1"/>
</dbReference>
<keyword evidence="7" id="KW-1185">Reference proteome</keyword>